<proteinExistence type="predicted"/>
<dbReference type="SUPFAM" id="SSF50353">
    <property type="entry name" value="Cytokine"/>
    <property type="match status" value="1"/>
</dbReference>
<gene>
    <name evidence="1" type="primary">FGF-1</name>
    <name evidence="1" type="ORF">EREL_068</name>
</gene>
<evidence type="ECO:0000313" key="1">
    <source>
        <dbReference type="EMBL" id="ARX71927.1"/>
    </source>
</evidence>
<organism evidence="1">
    <name type="scientific">Erinnyis ello granulovirus</name>
    <dbReference type="NCBI Taxonomy" id="307444"/>
    <lineage>
        <taxon>Viruses</taxon>
        <taxon>Viruses incertae sedis</taxon>
        <taxon>Naldaviricetes</taxon>
        <taxon>Lefavirales</taxon>
        <taxon>Baculoviridae</taxon>
        <taxon>Betabaculovirus</taxon>
        <taxon>Betabaculovirus erellonis</taxon>
    </lineage>
</organism>
<sequence length="227" mass="26691">MYFLFLSLFAFYTLQLVHSFGTLQLLDRPNYKFCLSSSDTIVIRHIEQLNDCFSMSIDVHKHNNNLVVNFKNRKDVCNYLCIDKCGQVYHESVFYTEDCLLTTSALENIETLSVHRGNYSDFFAADEYYVIALSMQPGDSVERQHTFISLKYTHVTDMEICKLILEPSKSTRPCYTTNDRHDNNKYILRKHYRDYSFWGKLLIFLGITNYVVPTNATYLSYLEYNSK</sequence>
<name>A0A288WI74_9BBAC</name>
<dbReference type="EMBL" id="KX859083">
    <property type="protein sequence ID" value="ARX71927.1"/>
    <property type="molecule type" value="Genomic_DNA"/>
</dbReference>
<protein>
    <submittedName>
        <fullName evidence="1">Fibroblast growth factor 1</fullName>
    </submittedName>
</protein>
<accession>A0A288WI74</accession>
<dbReference type="Gene3D" id="2.80.10.50">
    <property type="match status" value="1"/>
</dbReference>
<reference evidence="1" key="1">
    <citation type="submission" date="2016-09" db="EMBL/GenBank/DDBJ databases">
        <title>Genome-wide Diversity of Wild Populations of Erinnyis ello granulovirus (ErelGV).</title>
        <authorList>
            <person name="Brito A.F."/>
            <person name="Melo F.L."/>
            <person name="Ardisson-Araujo D.M.P."/>
            <person name="Sihler W."/>
            <person name="Souza M.L."/>
            <person name="Ribeiro B.M."/>
        </authorList>
    </citation>
    <scope>NUCLEOTIDE SEQUENCE</scope>
    <source>
        <strain evidence="1">ErelGV-AC</strain>
    </source>
</reference>
<dbReference type="InterPro" id="IPR008996">
    <property type="entry name" value="IL1/FGF"/>
</dbReference>